<accession>B8C8K0</accession>
<dbReference type="InParanoid" id="B8C8K0"/>
<evidence type="ECO:0000256" key="1">
    <source>
        <dbReference type="ARBA" id="ARBA00004651"/>
    </source>
</evidence>
<dbReference type="KEGG" id="tps:THAPSDRAFT_263581"/>
<feature type="non-terminal residue" evidence="9">
    <location>
        <position position="446"/>
    </location>
</feature>
<dbReference type="GeneID" id="7450975"/>
<dbReference type="InterPro" id="IPR003841">
    <property type="entry name" value="Na/Pi_transpt"/>
</dbReference>
<reference evidence="9 10" key="2">
    <citation type="journal article" date="2008" name="Nature">
        <title>The Phaeodactylum genome reveals the evolutionary history of diatom genomes.</title>
        <authorList>
            <person name="Bowler C."/>
            <person name="Allen A.E."/>
            <person name="Badger J.H."/>
            <person name="Grimwood J."/>
            <person name="Jabbari K."/>
            <person name="Kuo A."/>
            <person name="Maheswari U."/>
            <person name="Martens C."/>
            <person name="Maumus F."/>
            <person name="Otillar R.P."/>
            <person name="Rayko E."/>
            <person name="Salamov A."/>
            <person name="Vandepoele K."/>
            <person name="Beszteri B."/>
            <person name="Gruber A."/>
            <person name="Heijde M."/>
            <person name="Katinka M."/>
            <person name="Mock T."/>
            <person name="Valentin K."/>
            <person name="Verret F."/>
            <person name="Berges J.A."/>
            <person name="Brownlee C."/>
            <person name="Cadoret J.P."/>
            <person name="Chiovitti A."/>
            <person name="Choi C.J."/>
            <person name="Coesel S."/>
            <person name="De Martino A."/>
            <person name="Detter J.C."/>
            <person name="Durkin C."/>
            <person name="Falciatore A."/>
            <person name="Fournet J."/>
            <person name="Haruta M."/>
            <person name="Huysman M.J."/>
            <person name="Jenkins B.D."/>
            <person name="Jiroutova K."/>
            <person name="Jorgensen R.E."/>
            <person name="Joubert Y."/>
            <person name="Kaplan A."/>
            <person name="Kroger N."/>
            <person name="Kroth P.G."/>
            <person name="La Roche J."/>
            <person name="Lindquist E."/>
            <person name="Lommer M."/>
            <person name="Martin-Jezequel V."/>
            <person name="Lopez P.J."/>
            <person name="Lucas S."/>
            <person name="Mangogna M."/>
            <person name="McGinnis K."/>
            <person name="Medlin L.K."/>
            <person name="Montsant A."/>
            <person name="Oudot-Le Secq M.P."/>
            <person name="Napoli C."/>
            <person name="Obornik M."/>
            <person name="Parker M.S."/>
            <person name="Petit J.L."/>
            <person name="Porcel B.M."/>
            <person name="Poulsen N."/>
            <person name="Robison M."/>
            <person name="Rychlewski L."/>
            <person name="Rynearson T.A."/>
            <person name="Schmutz J."/>
            <person name="Shapiro H."/>
            <person name="Siaut M."/>
            <person name="Stanley M."/>
            <person name="Sussman M.R."/>
            <person name="Taylor A.R."/>
            <person name="Vardi A."/>
            <person name="von Dassow P."/>
            <person name="Vyverman W."/>
            <person name="Willis A."/>
            <person name="Wyrwicz L.S."/>
            <person name="Rokhsar D.S."/>
            <person name="Weissenbach J."/>
            <person name="Armbrust E.V."/>
            <person name="Green B.R."/>
            <person name="Van de Peer Y."/>
            <person name="Grigoriev I.V."/>
        </authorList>
    </citation>
    <scope>NUCLEOTIDE SEQUENCE [LARGE SCALE GENOMIC DNA]</scope>
    <source>
        <strain evidence="9 10">CCMP1335</strain>
    </source>
</reference>
<proteinExistence type="inferred from homology"/>
<feature type="transmembrane region" description="Helical" evidence="7">
    <location>
        <begin position="237"/>
        <end position="261"/>
    </location>
</feature>
<protein>
    <submittedName>
        <fullName evidence="9">Sodium phosphate cotransporter</fullName>
    </submittedName>
</protein>
<evidence type="ECO:0000256" key="3">
    <source>
        <dbReference type="ARBA" id="ARBA00022475"/>
    </source>
</evidence>
<dbReference type="Proteomes" id="UP000001449">
    <property type="component" value="Chromosome 9"/>
</dbReference>
<evidence type="ECO:0000313" key="9">
    <source>
        <dbReference type="EMBL" id="EED90301.1"/>
    </source>
</evidence>
<gene>
    <name evidence="9" type="ORF">THAPSDRAFT_263581</name>
</gene>
<feature type="signal peptide" evidence="8">
    <location>
        <begin position="1"/>
        <end position="15"/>
    </location>
</feature>
<dbReference type="PANTHER" id="PTHR10010:SF46">
    <property type="entry name" value="SODIUM-DEPENDENT PHOSPHATE TRANSPORT PROTEIN 2B"/>
    <property type="match status" value="1"/>
</dbReference>
<evidence type="ECO:0000313" key="10">
    <source>
        <dbReference type="Proteomes" id="UP000001449"/>
    </source>
</evidence>
<comment type="subcellular location">
    <subcellularLocation>
        <location evidence="1">Cell membrane</location>
        <topology evidence="1">Multi-pass membrane protein</topology>
    </subcellularLocation>
</comment>
<feature type="transmembrane region" description="Helical" evidence="7">
    <location>
        <begin position="395"/>
        <end position="419"/>
    </location>
</feature>
<keyword evidence="8" id="KW-0732">Signal</keyword>
<keyword evidence="10" id="KW-1185">Reference proteome</keyword>
<keyword evidence="4 7" id="KW-0812">Transmembrane</keyword>
<feature type="transmembrane region" description="Helical" evidence="7">
    <location>
        <begin position="112"/>
        <end position="132"/>
    </location>
</feature>
<name>B8C8K0_THAPS</name>
<dbReference type="EMBL" id="CM000645">
    <property type="protein sequence ID" value="EED90301.1"/>
    <property type="molecule type" value="Genomic_DNA"/>
</dbReference>
<dbReference type="OMA" id="FTAKCCC"/>
<feature type="transmembrane region" description="Helical" evidence="7">
    <location>
        <begin position="282"/>
        <end position="300"/>
    </location>
</feature>
<evidence type="ECO:0000256" key="4">
    <source>
        <dbReference type="ARBA" id="ARBA00022692"/>
    </source>
</evidence>
<dbReference type="PaxDb" id="35128-Thaps263581"/>
<dbReference type="STRING" id="35128.B8C8K0"/>
<dbReference type="eggNOG" id="ENOG502QQ3I">
    <property type="taxonomic scope" value="Eukaryota"/>
</dbReference>
<dbReference type="Pfam" id="PF02690">
    <property type="entry name" value="Na_Pi_cotrans"/>
    <property type="match status" value="2"/>
</dbReference>
<evidence type="ECO:0000256" key="5">
    <source>
        <dbReference type="ARBA" id="ARBA00022989"/>
    </source>
</evidence>
<keyword evidence="3" id="KW-1003">Cell membrane</keyword>
<sequence length="446" mass="47172">LYFFLLSLELLGSSAKVLGGCSAGGLMGDNANPVAGLVIGELATALVQSSSTTTSIIVSLVGAGALSVQNGIYMVMGANIGTSVTNTIVSMGQMADGAQLERAFAGATVHDIFNLLTVAVLFPLEIISHYLYYLTKAMLPSTITEGEEWEGPIKKIVSPLSDRIIKANKDVVKDIATGKVESCDDYYPVICLDGIEDYSHCAKKCDKDAGEVKGVDCGQVECPGFFQNGASKHDDSVSGGVCLVLALFLLFICLMGLVNVLQRGLAGMVRNATSTRIIYKATNVNGLIAIMIGTGITILVQSSSITTSVLTPLVGVGCIQLEQMFPLTLGANIGTTITGLMAAMVADTVDALQVALCHLFFNISGIIIWYPLPFMRKIPLNGARALGRATRRSKLVPPIYIILVFFVIPLLLLAISSLFEQKTVGFTVLGSFIVVIVAAGIAKFVW</sequence>
<feature type="non-terminal residue" evidence="9">
    <location>
        <position position="1"/>
    </location>
</feature>
<evidence type="ECO:0000256" key="6">
    <source>
        <dbReference type="ARBA" id="ARBA00023136"/>
    </source>
</evidence>
<comment type="similarity">
    <text evidence="2">Belongs to the SLC34A transporter family.</text>
</comment>
<keyword evidence="6 7" id="KW-0472">Membrane</keyword>
<evidence type="ECO:0000256" key="8">
    <source>
        <dbReference type="SAM" id="SignalP"/>
    </source>
</evidence>
<dbReference type="RefSeq" id="XP_002292326.1">
    <property type="nucleotide sequence ID" value="XM_002292290.1"/>
</dbReference>
<dbReference type="HOGENOM" id="CLU_025063_2_0_1"/>
<organism evidence="9 10">
    <name type="scientific">Thalassiosira pseudonana</name>
    <name type="common">Marine diatom</name>
    <name type="synonym">Cyclotella nana</name>
    <dbReference type="NCBI Taxonomy" id="35128"/>
    <lineage>
        <taxon>Eukaryota</taxon>
        <taxon>Sar</taxon>
        <taxon>Stramenopiles</taxon>
        <taxon>Ochrophyta</taxon>
        <taxon>Bacillariophyta</taxon>
        <taxon>Coscinodiscophyceae</taxon>
        <taxon>Thalassiosirophycidae</taxon>
        <taxon>Thalassiosirales</taxon>
        <taxon>Thalassiosiraceae</taxon>
        <taxon>Thalassiosira</taxon>
    </lineage>
</organism>
<dbReference type="PANTHER" id="PTHR10010">
    <property type="entry name" value="SOLUTE CARRIER FAMILY 34 SODIUM PHOSPHATE , MEMBER 2-RELATED"/>
    <property type="match status" value="1"/>
</dbReference>
<dbReference type="GO" id="GO:0044341">
    <property type="term" value="P:sodium-dependent phosphate transport"/>
    <property type="evidence" value="ECO:0007669"/>
    <property type="project" value="InterPro"/>
</dbReference>
<reference evidence="9 10" key="1">
    <citation type="journal article" date="2004" name="Science">
        <title>The genome of the diatom Thalassiosira pseudonana: ecology, evolution, and metabolism.</title>
        <authorList>
            <person name="Armbrust E.V."/>
            <person name="Berges J.A."/>
            <person name="Bowler C."/>
            <person name="Green B.R."/>
            <person name="Martinez D."/>
            <person name="Putnam N.H."/>
            <person name="Zhou S."/>
            <person name="Allen A.E."/>
            <person name="Apt K.E."/>
            <person name="Bechner M."/>
            <person name="Brzezinski M.A."/>
            <person name="Chaal B.K."/>
            <person name="Chiovitti A."/>
            <person name="Davis A.K."/>
            <person name="Demarest M.S."/>
            <person name="Detter J.C."/>
            <person name="Glavina T."/>
            <person name="Goodstein D."/>
            <person name="Hadi M.Z."/>
            <person name="Hellsten U."/>
            <person name="Hildebrand M."/>
            <person name="Jenkins B.D."/>
            <person name="Jurka J."/>
            <person name="Kapitonov V.V."/>
            <person name="Kroger N."/>
            <person name="Lau W.W."/>
            <person name="Lane T.W."/>
            <person name="Larimer F.W."/>
            <person name="Lippmeier J.C."/>
            <person name="Lucas S."/>
            <person name="Medina M."/>
            <person name="Montsant A."/>
            <person name="Obornik M."/>
            <person name="Parker M.S."/>
            <person name="Palenik B."/>
            <person name="Pazour G.J."/>
            <person name="Richardson P.M."/>
            <person name="Rynearson T.A."/>
            <person name="Saito M.A."/>
            <person name="Schwartz D.C."/>
            <person name="Thamatrakoln K."/>
            <person name="Valentin K."/>
            <person name="Vardi A."/>
            <person name="Wilkerson F.P."/>
            <person name="Rokhsar D.S."/>
        </authorList>
    </citation>
    <scope>NUCLEOTIDE SEQUENCE [LARGE SCALE GENOMIC DNA]</scope>
    <source>
        <strain evidence="9 10">CCMP1335</strain>
    </source>
</reference>
<dbReference type="GO" id="GO:0005886">
    <property type="term" value="C:plasma membrane"/>
    <property type="evidence" value="ECO:0007669"/>
    <property type="project" value="UniProtKB-SubCell"/>
</dbReference>
<evidence type="ECO:0000256" key="7">
    <source>
        <dbReference type="SAM" id="Phobius"/>
    </source>
</evidence>
<evidence type="ECO:0000256" key="2">
    <source>
        <dbReference type="ARBA" id="ARBA00005808"/>
    </source>
</evidence>
<dbReference type="AlphaFoldDB" id="B8C8K0"/>
<feature type="transmembrane region" description="Helical" evidence="7">
    <location>
        <begin position="351"/>
        <end position="374"/>
    </location>
</feature>
<feature type="transmembrane region" description="Helical" evidence="7">
    <location>
        <begin position="425"/>
        <end position="445"/>
    </location>
</feature>
<keyword evidence="5 7" id="KW-1133">Transmembrane helix</keyword>
<dbReference type="GO" id="GO:0005436">
    <property type="term" value="F:sodium:phosphate symporter activity"/>
    <property type="evidence" value="ECO:0007669"/>
    <property type="project" value="InterPro"/>
</dbReference>
<dbReference type="NCBIfam" id="NF037997">
    <property type="entry name" value="Na_Pi_symport"/>
    <property type="match status" value="2"/>
</dbReference>
<feature type="chain" id="PRO_5012971725" evidence="8">
    <location>
        <begin position="16"/>
        <end position="446"/>
    </location>
</feature>